<proteinExistence type="predicted"/>
<dbReference type="Proteomes" id="UP000604046">
    <property type="component" value="Unassembled WGS sequence"/>
</dbReference>
<dbReference type="EMBL" id="CAJNDS010000147">
    <property type="protein sequence ID" value="CAE6970339.1"/>
    <property type="molecule type" value="Genomic_DNA"/>
</dbReference>
<evidence type="ECO:0008006" key="4">
    <source>
        <dbReference type="Google" id="ProtNLM"/>
    </source>
</evidence>
<evidence type="ECO:0000256" key="1">
    <source>
        <dbReference type="SAM" id="MobiDB-lite"/>
    </source>
</evidence>
<feature type="compositionally biased region" description="Basic and acidic residues" evidence="1">
    <location>
        <begin position="30"/>
        <end position="43"/>
    </location>
</feature>
<comment type="caution">
    <text evidence="2">The sequence shown here is derived from an EMBL/GenBank/DDBJ whole genome shotgun (WGS) entry which is preliminary data.</text>
</comment>
<dbReference type="OrthoDB" id="438643at2759"/>
<protein>
    <recommendedName>
        <fullName evidence="4">TIR domain-containing protein</fullName>
    </recommendedName>
</protein>
<dbReference type="AlphaFoldDB" id="A0A812I3U7"/>
<evidence type="ECO:0000313" key="3">
    <source>
        <dbReference type="Proteomes" id="UP000604046"/>
    </source>
</evidence>
<sequence length="210" mass="23241">MVILVPEMVSRMAAEHAKFQDEEYASVPEEASKGEDEGPPPRDHVLLSGRFTTDNPKIKNYMAKVQRELNALGIATFMVNTKRDFGAETMRGLGGARCMVAFCNSSYGEKTSDTYETYCELKHAYENHEIDLIPVQLCTKWPPQPPGQAGKDLCTFVLGKSKVKIKGLESDDTYKAAHKLAADIRDHIKGLGVLDQVGREPPLAAVQENE</sequence>
<evidence type="ECO:0000313" key="2">
    <source>
        <dbReference type="EMBL" id="CAE6970339.1"/>
    </source>
</evidence>
<gene>
    <name evidence="2" type="ORF">SNAT2548_LOCUS2473</name>
</gene>
<keyword evidence="3" id="KW-1185">Reference proteome</keyword>
<feature type="region of interest" description="Disordered" evidence="1">
    <location>
        <begin position="20"/>
        <end position="43"/>
    </location>
</feature>
<reference evidence="2" key="1">
    <citation type="submission" date="2021-02" db="EMBL/GenBank/DDBJ databases">
        <authorList>
            <person name="Dougan E. K."/>
            <person name="Rhodes N."/>
            <person name="Thang M."/>
            <person name="Chan C."/>
        </authorList>
    </citation>
    <scope>NUCLEOTIDE SEQUENCE</scope>
</reference>
<name>A0A812I3U7_9DINO</name>
<accession>A0A812I3U7</accession>
<organism evidence="2 3">
    <name type="scientific">Symbiodinium natans</name>
    <dbReference type="NCBI Taxonomy" id="878477"/>
    <lineage>
        <taxon>Eukaryota</taxon>
        <taxon>Sar</taxon>
        <taxon>Alveolata</taxon>
        <taxon>Dinophyceae</taxon>
        <taxon>Suessiales</taxon>
        <taxon>Symbiodiniaceae</taxon>
        <taxon>Symbiodinium</taxon>
    </lineage>
</organism>